<feature type="region of interest" description="Disordered" evidence="1">
    <location>
        <begin position="112"/>
        <end position="137"/>
    </location>
</feature>
<accession>A0ABR4M6S4</accession>
<keyword evidence="3" id="KW-1185">Reference proteome</keyword>
<organism evidence="2 3">
    <name type="scientific">Aspergillus lucknowensis</name>
    <dbReference type="NCBI Taxonomy" id="176173"/>
    <lineage>
        <taxon>Eukaryota</taxon>
        <taxon>Fungi</taxon>
        <taxon>Dikarya</taxon>
        <taxon>Ascomycota</taxon>
        <taxon>Pezizomycotina</taxon>
        <taxon>Eurotiomycetes</taxon>
        <taxon>Eurotiomycetidae</taxon>
        <taxon>Eurotiales</taxon>
        <taxon>Aspergillaceae</taxon>
        <taxon>Aspergillus</taxon>
        <taxon>Aspergillus subgen. Nidulantes</taxon>
    </lineage>
</organism>
<feature type="region of interest" description="Disordered" evidence="1">
    <location>
        <begin position="1"/>
        <end position="22"/>
    </location>
</feature>
<dbReference type="Proteomes" id="UP001610432">
    <property type="component" value="Unassembled WGS sequence"/>
</dbReference>
<protein>
    <submittedName>
        <fullName evidence="2">Uncharacterized protein</fullName>
    </submittedName>
</protein>
<gene>
    <name evidence="2" type="ORF">BJX67DRAFT_2117</name>
</gene>
<dbReference type="GeneID" id="98140675"/>
<comment type="caution">
    <text evidence="2">The sequence shown here is derived from an EMBL/GenBank/DDBJ whole genome shotgun (WGS) entry which is preliminary data.</text>
</comment>
<proteinExistence type="predicted"/>
<dbReference type="RefSeq" id="XP_070891272.1">
    <property type="nucleotide sequence ID" value="XM_071025603.1"/>
</dbReference>
<feature type="compositionally biased region" description="Polar residues" evidence="1">
    <location>
        <begin position="1"/>
        <end position="11"/>
    </location>
</feature>
<reference evidence="2 3" key="1">
    <citation type="submission" date="2024-07" db="EMBL/GenBank/DDBJ databases">
        <title>Section-level genome sequencing and comparative genomics of Aspergillus sections Usti and Cavernicolus.</title>
        <authorList>
            <consortium name="Lawrence Berkeley National Laboratory"/>
            <person name="Nybo J.L."/>
            <person name="Vesth T.C."/>
            <person name="Theobald S."/>
            <person name="Frisvad J.C."/>
            <person name="Larsen T.O."/>
            <person name="Kjaerboelling I."/>
            <person name="Rothschild-Mancinelli K."/>
            <person name="Lyhne E.K."/>
            <person name="Kogle M.E."/>
            <person name="Barry K."/>
            <person name="Clum A."/>
            <person name="Na H."/>
            <person name="Ledsgaard L."/>
            <person name="Lin J."/>
            <person name="Lipzen A."/>
            <person name="Kuo A."/>
            <person name="Riley R."/>
            <person name="Mondo S."/>
            <person name="Labutti K."/>
            <person name="Haridas S."/>
            <person name="Pangalinan J."/>
            <person name="Salamov A.A."/>
            <person name="Simmons B.A."/>
            <person name="Magnuson J.K."/>
            <person name="Chen J."/>
            <person name="Drula E."/>
            <person name="Henrissat B."/>
            <person name="Wiebenga A."/>
            <person name="Lubbers R.J."/>
            <person name="Gomes A.C."/>
            <person name="Macurrencykelacurrency M.R."/>
            <person name="Stajich J."/>
            <person name="Grigoriev I.V."/>
            <person name="Mortensen U.H."/>
            <person name="De Vries R.P."/>
            <person name="Baker S.E."/>
            <person name="Andersen M.R."/>
        </authorList>
    </citation>
    <scope>NUCLEOTIDE SEQUENCE [LARGE SCALE GENOMIC DNA]</scope>
    <source>
        <strain evidence="2 3">CBS 449.75</strain>
    </source>
</reference>
<dbReference type="EMBL" id="JBFXLQ010000001">
    <property type="protein sequence ID" value="KAL2872293.1"/>
    <property type="molecule type" value="Genomic_DNA"/>
</dbReference>
<sequence length="150" mass="16757">MRPDLPSSNPETAPWTRTPAKSFSTAGDEVIMTVRNSHVGDHYYRATKHLSQVKVTCPRYRPVLPQPSRTTTRSPPTKQPRLWFHRSPVPLVASSFFSSSLHHPLFSVNIPGQADHADSGQPTCADRTPHRNSLPNCLHPPRILLSALPR</sequence>
<feature type="region of interest" description="Disordered" evidence="1">
    <location>
        <begin position="61"/>
        <end position="81"/>
    </location>
</feature>
<name>A0ABR4M6S4_9EURO</name>
<evidence type="ECO:0000313" key="3">
    <source>
        <dbReference type="Proteomes" id="UP001610432"/>
    </source>
</evidence>
<feature type="compositionally biased region" description="Low complexity" evidence="1">
    <location>
        <begin position="66"/>
        <end position="81"/>
    </location>
</feature>
<evidence type="ECO:0000313" key="2">
    <source>
        <dbReference type="EMBL" id="KAL2872293.1"/>
    </source>
</evidence>
<evidence type="ECO:0000256" key="1">
    <source>
        <dbReference type="SAM" id="MobiDB-lite"/>
    </source>
</evidence>